<dbReference type="InterPro" id="IPR032183">
    <property type="entry name" value="PKD-like"/>
</dbReference>
<dbReference type="EMBL" id="AP023322">
    <property type="protein sequence ID" value="BCI64429.1"/>
    <property type="molecule type" value="Genomic_DNA"/>
</dbReference>
<sequence length="505" mass="58016">MKKNINIYSIIIATLFFVSCLDDKDKIGTLEFDHVLAVDGIKKTEAYILYLGDIFECNPTISFSEGSDEKDFEYKWLVGKSEVISTDKNLHWEIVLPKGYNVNKEIPGVFIIRNTKNDLEFRQTFNIKILTGYTPTYVALYETPENTIEWISLQGDPTNFTRTFENMIDRIYETQKIHGKYIGALNSTNELAIFTDHAPDYGYCISMKDADPENDITNNIGEIIAPIYGRVYRGSDPTLDIKNITFGYGASKYLINNGTLHVFNGLEKKLPMFDENTYVKSTNVVQTISSKQFMRYKKVSFVRHSDNTIGCFHVYNDNLERINIDGQAFKLDSLCGEFTEATGLGSNKPYHAYLIGKNGNEYNIYDFYVNYIGTKVQPIELKQIMPLPSPWINNIKFWFGSFGESYGFYATKNEIYKFDYYEMEEFIPTAQPLISFPAEYEIVDIFVQIAGSGLRDEDYCTVVLLYNQTKQATTIYVYDTVSGIKLNEYPDLIPGKGVYFIERDM</sequence>
<organism evidence="1 2">
    <name type="scientific">Coprobacter secundus subsp. similis</name>
    <dbReference type="NCBI Taxonomy" id="2751153"/>
    <lineage>
        <taxon>Bacteria</taxon>
        <taxon>Pseudomonadati</taxon>
        <taxon>Bacteroidota</taxon>
        <taxon>Bacteroidia</taxon>
        <taxon>Bacteroidales</taxon>
        <taxon>Barnesiellaceae</taxon>
        <taxon>Coprobacter</taxon>
    </lineage>
</organism>
<dbReference type="KEGG" id="copr:Cop2CBH44_27820"/>
<keyword evidence="2" id="KW-1185">Reference proteome</keyword>
<evidence type="ECO:0000313" key="1">
    <source>
        <dbReference type="EMBL" id="BCI64429.1"/>
    </source>
</evidence>
<dbReference type="PROSITE" id="PS51257">
    <property type="entry name" value="PROKAR_LIPOPROTEIN"/>
    <property type="match status" value="1"/>
</dbReference>
<name>A0A7G1HXK7_9BACT</name>
<proteinExistence type="predicted"/>
<dbReference type="Proteomes" id="UP000594042">
    <property type="component" value="Chromosome"/>
</dbReference>
<evidence type="ECO:0000313" key="2">
    <source>
        <dbReference type="Proteomes" id="UP000594042"/>
    </source>
</evidence>
<protein>
    <recommendedName>
        <fullName evidence="3">PKD-like family protein</fullName>
    </recommendedName>
</protein>
<dbReference type="AlphaFoldDB" id="A0A7G1HXK7"/>
<gene>
    <name evidence="1" type="ORF">Cop2CBH44_27820</name>
</gene>
<dbReference type="Pfam" id="PF16407">
    <property type="entry name" value="PKD_2"/>
    <property type="match status" value="1"/>
</dbReference>
<accession>A0A7G1HXK7</accession>
<evidence type="ECO:0008006" key="3">
    <source>
        <dbReference type="Google" id="ProtNLM"/>
    </source>
</evidence>
<reference evidence="2" key="1">
    <citation type="submission" date="2020-07" db="EMBL/GenBank/DDBJ databases">
        <title>Complete genome sequencing of Coprobacter sp. strain 2CBH44.</title>
        <authorList>
            <person name="Sakamoto M."/>
            <person name="Murakami T."/>
            <person name="Mori H."/>
        </authorList>
    </citation>
    <scope>NUCLEOTIDE SEQUENCE [LARGE SCALE GENOMIC DNA]</scope>
    <source>
        <strain evidence="2">2CBH44</strain>
    </source>
</reference>